<dbReference type="Proteomes" id="UP000789342">
    <property type="component" value="Unassembled WGS sequence"/>
</dbReference>
<dbReference type="EMBL" id="CAJVPV010002432">
    <property type="protein sequence ID" value="CAG8525934.1"/>
    <property type="molecule type" value="Genomic_DNA"/>
</dbReference>
<organism evidence="1 2">
    <name type="scientific">Acaulospora morrowiae</name>
    <dbReference type="NCBI Taxonomy" id="94023"/>
    <lineage>
        <taxon>Eukaryota</taxon>
        <taxon>Fungi</taxon>
        <taxon>Fungi incertae sedis</taxon>
        <taxon>Mucoromycota</taxon>
        <taxon>Glomeromycotina</taxon>
        <taxon>Glomeromycetes</taxon>
        <taxon>Diversisporales</taxon>
        <taxon>Acaulosporaceae</taxon>
        <taxon>Acaulospora</taxon>
    </lineage>
</organism>
<reference evidence="1" key="1">
    <citation type="submission" date="2021-06" db="EMBL/GenBank/DDBJ databases">
        <authorList>
            <person name="Kallberg Y."/>
            <person name="Tangrot J."/>
            <person name="Rosling A."/>
        </authorList>
    </citation>
    <scope>NUCLEOTIDE SEQUENCE</scope>
    <source>
        <strain evidence="1">CL551</strain>
    </source>
</reference>
<evidence type="ECO:0000313" key="2">
    <source>
        <dbReference type="Proteomes" id="UP000789342"/>
    </source>
</evidence>
<gene>
    <name evidence="1" type="ORF">AMORRO_LOCUS4438</name>
</gene>
<accession>A0A9N9FCF8</accession>
<proteinExistence type="predicted"/>
<protein>
    <submittedName>
        <fullName evidence="1">10829_t:CDS:1</fullName>
    </submittedName>
</protein>
<keyword evidence="2" id="KW-1185">Reference proteome</keyword>
<name>A0A9N9FCF8_9GLOM</name>
<dbReference type="AlphaFoldDB" id="A0A9N9FCF8"/>
<evidence type="ECO:0000313" key="1">
    <source>
        <dbReference type="EMBL" id="CAG8525934.1"/>
    </source>
</evidence>
<dbReference type="OrthoDB" id="2409391at2759"/>
<comment type="caution">
    <text evidence="1">The sequence shown here is derived from an EMBL/GenBank/DDBJ whole genome shotgun (WGS) entry which is preliminary data.</text>
</comment>
<sequence length="275" mass="31239">MYEMNPGQAQRFLGENFRWPSSMPECHRRDALVQIADVDLEFDDDIGFNLIFFYNALDRGEFSGHENEWATVYNQRVVEYGQQYNDEQLNSVLEAMPSAIQLPVDQTRLPRSKPAKMVVVQRTNNVRVRRPGETNIIALLTYDFYDGANNNKKYTCVIDTGAPETILPYYVKHRLGRRGWSTASNLMAGGYGAPARQVSACSFFEVSIGDDNNWSKWVQAKILIWEKTPGNQVEHALVGNDITDQLAYAHEPGNPLKFLDIVDDTRLTTFLNGCS</sequence>